<dbReference type="PANTHER" id="PTHR23150:SF19">
    <property type="entry name" value="FORMYLGLYCINE-GENERATING ENZYME"/>
    <property type="match status" value="1"/>
</dbReference>
<dbReference type="PANTHER" id="PTHR23150">
    <property type="entry name" value="SULFATASE MODIFYING FACTOR 1, 2"/>
    <property type="match status" value="1"/>
</dbReference>
<dbReference type="Pfam" id="PF03781">
    <property type="entry name" value="FGE-sulfatase"/>
    <property type="match status" value="1"/>
</dbReference>
<comment type="caution">
    <text evidence="2">The sequence shown here is derived from an EMBL/GenBank/DDBJ whole genome shotgun (WGS) entry which is preliminary data.</text>
</comment>
<dbReference type="GO" id="GO:0120147">
    <property type="term" value="F:formylglycine-generating oxidase activity"/>
    <property type="evidence" value="ECO:0007669"/>
    <property type="project" value="TreeGrafter"/>
</dbReference>
<dbReference type="InterPro" id="IPR005532">
    <property type="entry name" value="SUMF_dom"/>
</dbReference>
<feature type="domain" description="Sulfatase-modifying factor enzyme-like" evidence="1">
    <location>
        <begin position="43"/>
        <end position="298"/>
    </location>
</feature>
<reference evidence="2 3" key="1">
    <citation type="submission" date="2016-11" db="EMBL/GenBank/DDBJ databases">
        <title>Rahnella oryzae sp. nov., isolated from rice root.</title>
        <authorList>
            <person name="Zhang X.-X."/>
            <person name="Zhang J."/>
        </authorList>
    </citation>
    <scope>NUCLEOTIDE SEQUENCE [LARGE SCALE GENOMIC DNA]</scope>
    <source>
        <strain evidence="2 3">J11-6</strain>
    </source>
</reference>
<protein>
    <submittedName>
        <fullName evidence="2">Sulfatase modifying factor 1</fullName>
    </submittedName>
</protein>
<sequence>MNLYTQLILVSVSLLLTGCDDKAPLANKGKDLVNIKHVVEVSLANMVSISGGTFLMGDFGPLVDEKLPYSPNQDDKVLHQVTLSDFKISKYKVTYQDYDAYSLAIGAEKIPGPRIWLKLSPKLRDANIPVTVTWQQAKDYCLWLGKSSGKKVDLPTEAQWEYAARAQGKYLPYPTDNGDYEPGRNVASDEQIETMMKYFMVTYPIGKYPANPLGLYDMGVNGREWMNDWYAADYYQASKEMKDPTGPDSGDKKVMRGLTRGDFHSALTMYRQSYKPIPIDINDYKQNGLNPDFTFRCVINE</sequence>
<evidence type="ECO:0000259" key="1">
    <source>
        <dbReference type="Pfam" id="PF03781"/>
    </source>
</evidence>
<evidence type="ECO:0000313" key="3">
    <source>
        <dbReference type="Proteomes" id="UP000216021"/>
    </source>
</evidence>
<dbReference type="InterPro" id="IPR016187">
    <property type="entry name" value="CTDL_fold"/>
</dbReference>
<dbReference type="InterPro" id="IPR051043">
    <property type="entry name" value="Sulfatase_Mod_Factor_Kinase"/>
</dbReference>
<gene>
    <name evidence="2" type="ORF">BMI79_07175</name>
</gene>
<dbReference type="STRING" id="2034155.BMI79_07175"/>
<keyword evidence="3" id="KW-1185">Reference proteome</keyword>
<proteinExistence type="predicted"/>
<dbReference type="SUPFAM" id="SSF56436">
    <property type="entry name" value="C-type lectin-like"/>
    <property type="match status" value="1"/>
</dbReference>
<name>A0A1S8CMW6_9GAMM</name>
<dbReference type="Gene3D" id="3.90.1580.10">
    <property type="entry name" value="paralog of FGE (formylglycine-generating enzyme)"/>
    <property type="match status" value="1"/>
</dbReference>
<evidence type="ECO:0000313" key="2">
    <source>
        <dbReference type="EMBL" id="OMQ24598.1"/>
    </source>
</evidence>
<dbReference type="EMBL" id="MOXD01000003">
    <property type="protein sequence ID" value="OMQ24598.1"/>
    <property type="molecule type" value="Genomic_DNA"/>
</dbReference>
<dbReference type="Proteomes" id="UP000216021">
    <property type="component" value="Unassembled WGS sequence"/>
</dbReference>
<accession>A0A1S8CMW6</accession>
<organism evidence="2 3">
    <name type="scientific">Serratia oryzae</name>
    <dbReference type="NCBI Taxonomy" id="2034155"/>
    <lineage>
        <taxon>Bacteria</taxon>
        <taxon>Pseudomonadati</taxon>
        <taxon>Pseudomonadota</taxon>
        <taxon>Gammaproteobacteria</taxon>
        <taxon>Enterobacterales</taxon>
        <taxon>Yersiniaceae</taxon>
        <taxon>Serratia</taxon>
    </lineage>
</organism>
<dbReference type="AlphaFoldDB" id="A0A1S8CMW6"/>
<dbReference type="InterPro" id="IPR042095">
    <property type="entry name" value="SUMF_sf"/>
</dbReference>
<dbReference type="RefSeq" id="WP_076941480.1">
    <property type="nucleotide sequence ID" value="NZ_MOXD01000003.1"/>
</dbReference>
<dbReference type="OrthoDB" id="9768004at2"/>